<dbReference type="EC" id="3.4.11.-" evidence="11"/>
<protein>
    <recommendedName>
        <fullName evidence="11">Aminopeptidase</fullName>
        <ecNumber evidence="11">3.4.11.-</ecNumber>
    </recommendedName>
</protein>
<dbReference type="Gene3D" id="1.25.50.20">
    <property type="match status" value="1"/>
</dbReference>
<dbReference type="InterPro" id="IPR050344">
    <property type="entry name" value="Peptidase_M1_aminopeptidases"/>
</dbReference>
<dbReference type="GO" id="GO:0008270">
    <property type="term" value="F:zinc ion binding"/>
    <property type="evidence" value="ECO:0007669"/>
    <property type="project" value="UniProtKB-UniRule"/>
</dbReference>
<accession>A0A8X7N0J5</accession>
<organism evidence="15 16">
    <name type="scientific">Tilletia controversa</name>
    <name type="common">dwarf bunt fungus</name>
    <dbReference type="NCBI Taxonomy" id="13291"/>
    <lineage>
        <taxon>Eukaryota</taxon>
        <taxon>Fungi</taxon>
        <taxon>Dikarya</taxon>
        <taxon>Basidiomycota</taxon>
        <taxon>Ustilaginomycotina</taxon>
        <taxon>Exobasidiomycetes</taxon>
        <taxon>Tilletiales</taxon>
        <taxon>Tilletiaceae</taxon>
        <taxon>Tilletia</taxon>
    </lineage>
</organism>
<dbReference type="Gene3D" id="1.10.390.10">
    <property type="entry name" value="Neutral Protease Domain 2"/>
    <property type="match status" value="1"/>
</dbReference>
<dbReference type="Gene3D" id="2.60.40.1910">
    <property type="match status" value="1"/>
</dbReference>
<evidence type="ECO:0000256" key="10">
    <source>
        <dbReference type="PIRSR" id="PIRSR634016-4"/>
    </source>
</evidence>
<comment type="cofactor">
    <cofactor evidence="9 11">
        <name>Zn(2+)</name>
        <dbReference type="ChEBI" id="CHEBI:29105"/>
    </cofactor>
    <text evidence="9 11">Binds 1 zinc ion per subunit.</text>
</comment>
<dbReference type="GO" id="GO:0043171">
    <property type="term" value="P:peptide catabolic process"/>
    <property type="evidence" value="ECO:0007669"/>
    <property type="project" value="TreeGrafter"/>
</dbReference>
<keyword evidence="6 9" id="KW-0862">Zinc</keyword>
<dbReference type="InterPro" id="IPR014782">
    <property type="entry name" value="Peptidase_M1_dom"/>
</dbReference>
<dbReference type="CDD" id="cd09601">
    <property type="entry name" value="M1_APN-Q_like"/>
    <property type="match status" value="1"/>
</dbReference>
<sequence>MTSDEQESRWFRLPEHIKPLHYHLLIKTDLNTLEFQGVVTIRLHIEKDVKEIEVNCANLNLSKAHLILEGSETNSTDLLDVVKDDPHGRITVHLGRVLHSGSTARLSIAFWAPIADDLTGYVSLYRSSSDENGVNTTYALTQFAPASARRVFPCWDEPGVKVPCSFSMIHRANTVALANMPVHASKSVDSSEQKRLLRGEELHMDTQNLRMDGPDEGGQDDWILTEFEEAPKMSSYLLTWANGPFQHLESSYTSIRSGKTIPLRIYATASQISQAQSALDIKAKALPVYEQLFDLDFPLPKLDTLVVSDFAFGAMEGFGLITGRTTAFLFDPDRAGLAAQRRAAETQIHEVAHQWFGNMITFVWWNSLWLNESFATLMGSVIVLDRLYPEWKAKSIFINSQLARALDLDAKRSSHPIEVPLRGENVEDGLNQIFDAISYAKGASVLNMLSSLVGQDTFLKGVSIYLKKYVWGNAVTEDLWSGISEASGIDIGKVMGPWIYQQGFPVITAIEQDNAVVVRQNRFLLTGDVKPEEDETLWYIPLALRTVDDQGQVQTDQSVVLDSQRELVIPLKEAKSKTWKLNADTIGVYRVAYSPERLSKLGAEAAKRTSAFSLEDRVGLVSDASTLAKAGYGRTSAALNLVWALREEPTYVVNDAIATTLSSLSSVWFEQPKEVRDGINHLRASIFGPVARRLGFDLSTEESSEIRDLRQTVITAAVAGQYPWAKEECQRRFAPLLDGDDDSLIPKDLMQIIFQTAARLGGVKEFEALLRVYRTTPIPSQKIAALLGLCASSDPSLLSRTADMLFSDDSEIRQQDWLYVFAGLAENPISRRSWWAKVQTHFEEVYRTMETSPSFSRVVESCIGRFSLEEDLEAVEAYFKNKETSRYSMGLQQGLDSIRSNARWLKRDGVDVAEWLRGHHFLS</sequence>
<keyword evidence="2 11" id="KW-0031">Aminopeptidase</keyword>
<dbReference type="Proteomes" id="UP000077684">
    <property type="component" value="Unassembled WGS sequence"/>
</dbReference>
<evidence type="ECO:0000313" key="16">
    <source>
        <dbReference type="Proteomes" id="UP000077684"/>
    </source>
</evidence>
<dbReference type="InterPro" id="IPR045357">
    <property type="entry name" value="Aminopeptidase_N-like_N"/>
</dbReference>
<dbReference type="GO" id="GO:0005737">
    <property type="term" value="C:cytoplasm"/>
    <property type="evidence" value="ECO:0007669"/>
    <property type="project" value="TreeGrafter"/>
</dbReference>
<dbReference type="Pfam" id="PF01433">
    <property type="entry name" value="Peptidase_M1"/>
    <property type="match status" value="1"/>
</dbReference>
<dbReference type="GO" id="GO:0006508">
    <property type="term" value="P:proteolysis"/>
    <property type="evidence" value="ECO:0007669"/>
    <property type="project" value="UniProtKB-KW"/>
</dbReference>
<dbReference type="GO" id="GO:0005615">
    <property type="term" value="C:extracellular space"/>
    <property type="evidence" value="ECO:0007669"/>
    <property type="project" value="TreeGrafter"/>
</dbReference>
<evidence type="ECO:0000256" key="11">
    <source>
        <dbReference type="RuleBase" id="RU364040"/>
    </source>
</evidence>
<dbReference type="PANTHER" id="PTHR11533:SF174">
    <property type="entry name" value="PUROMYCIN-SENSITIVE AMINOPEPTIDASE-RELATED"/>
    <property type="match status" value="1"/>
</dbReference>
<gene>
    <name evidence="15" type="ORF">A4X06_0g286</name>
</gene>
<reference evidence="15" key="2">
    <citation type="journal article" date="2019" name="IMA Fungus">
        <title>Genome sequencing and comparison of five Tilletia species to identify candidate genes for the detection of regulated species infecting wheat.</title>
        <authorList>
            <person name="Nguyen H.D.T."/>
            <person name="Sultana T."/>
            <person name="Kesanakurti P."/>
            <person name="Hambleton S."/>
        </authorList>
    </citation>
    <scope>NUCLEOTIDE SEQUENCE</scope>
    <source>
        <strain evidence="15">DAOMC 236426</strain>
    </source>
</reference>
<dbReference type="FunFam" id="1.25.50.20:FF:000002">
    <property type="entry name" value="Aminopeptidase"/>
    <property type="match status" value="1"/>
</dbReference>
<comment type="caution">
    <text evidence="15">The sequence shown here is derived from an EMBL/GenBank/DDBJ whole genome shotgun (WGS) entry which is preliminary data.</text>
</comment>
<feature type="domain" description="Aminopeptidase N-like N-terminal" evidence="14">
    <location>
        <begin position="18"/>
        <end position="192"/>
    </location>
</feature>
<dbReference type="Pfam" id="PF11838">
    <property type="entry name" value="ERAP1_C"/>
    <property type="match status" value="1"/>
</dbReference>
<dbReference type="SUPFAM" id="SSF63737">
    <property type="entry name" value="Leukotriene A4 hydrolase N-terminal domain"/>
    <property type="match status" value="1"/>
</dbReference>
<keyword evidence="7 11" id="KW-0482">Metalloprotease</keyword>
<evidence type="ECO:0000259" key="12">
    <source>
        <dbReference type="Pfam" id="PF01433"/>
    </source>
</evidence>
<feature type="domain" description="Peptidase M1 membrane alanine aminopeptidase" evidence="12">
    <location>
        <begin position="278"/>
        <end position="498"/>
    </location>
</feature>
<dbReference type="FunFam" id="1.10.390.10:FF:000006">
    <property type="entry name" value="Puromycin-sensitive aminopeptidase"/>
    <property type="match status" value="1"/>
</dbReference>
<evidence type="ECO:0000313" key="15">
    <source>
        <dbReference type="EMBL" id="KAE8255746.1"/>
    </source>
</evidence>
<keyword evidence="4 9" id="KW-0479">Metal-binding</keyword>
<feature type="binding site" evidence="9">
    <location>
        <position position="349"/>
    </location>
    <ligand>
        <name>Zn(2+)</name>
        <dbReference type="ChEBI" id="CHEBI:29105"/>
        <note>catalytic</note>
    </ligand>
</feature>
<evidence type="ECO:0000256" key="9">
    <source>
        <dbReference type="PIRSR" id="PIRSR634016-3"/>
    </source>
</evidence>
<evidence type="ECO:0000259" key="13">
    <source>
        <dbReference type="Pfam" id="PF11838"/>
    </source>
</evidence>
<feature type="site" description="Transition state stabilizer" evidence="10">
    <location>
        <position position="439"/>
    </location>
</feature>
<dbReference type="PANTHER" id="PTHR11533">
    <property type="entry name" value="PROTEASE M1 ZINC METALLOPROTEASE"/>
    <property type="match status" value="1"/>
</dbReference>
<dbReference type="GO" id="GO:0070006">
    <property type="term" value="F:metalloaminopeptidase activity"/>
    <property type="evidence" value="ECO:0007669"/>
    <property type="project" value="TreeGrafter"/>
</dbReference>
<keyword evidence="3 11" id="KW-0645">Protease</keyword>
<evidence type="ECO:0000256" key="1">
    <source>
        <dbReference type="ARBA" id="ARBA00010136"/>
    </source>
</evidence>
<name>A0A8X7N0J5_9BASI</name>
<dbReference type="AlphaFoldDB" id="A0A8X7N0J5"/>
<evidence type="ECO:0000256" key="8">
    <source>
        <dbReference type="PIRSR" id="PIRSR634016-1"/>
    </source>
</evidence>
<dbReference type="GO" id="GO:0016020">
    <property type="term" value="C:membrane"/>
    <property type="evidence" value="ECO:0007669"/>
    <property type="project" value="TreeGrafter"/>
</dbReference>
<dbReference type="InterPro" id="IPR042097">
    <property type="entry name" value="Aminopeptidase_N-like_N_sf"/>
</dbReference>
<feature type="domain" description="ERAP1-like C-terminal" evidence="13">
    <location>
        <begin position="579"/>
        <end position="899"/>
    </location>
</feature>
<comment type="similarity">
    <text evidence="1 11">Belongs to the peptidase M1 family.</text>
</comment>
<evidence type="ECO:0000259" key="14">
    <source>
        <dbReference type="Pfam" id="PF17900"/>
    </source>
</evidence>
<proteinExistence type="inferred from homology"/>
<dbReference type="Pfam" id="PF17900">
    <property type="entry name" value="Peptidase_M1_N"/>
    <property type="match status" value="1"/>
</dbReference>
<evidence type="ECO:0000256" key="2">
    <source>
        <dbReference type="ARBA" id="ARBA00022438"/>
    </source>
</evidence>
<evidence type="ECO:0000256" key="7">
    <source>
        <dbReference type="ARBA" id="ARBA00023049"/>
    </source>
</evidence>
<keyword evidence="16" id="KW-1185">Reference proteome</keyword>
<feature type="active site" description="Proton acceptor" evidence="8">
    <location>
        <position position="350"/>
    </location>
</feature>
<reference evidence="15" key="1">
    <citation type="submission" date="2016-04" db="EMBL/GenBank/DDBJ databases">
        <authorList>
            <person name="Nguyen H.D."/>
            <person name="Samba Siva P."/>
            <person name="Cullis J."/>
            <person name="Levesque C.A."/>
            <person name="Hambleton S."/>
        </authorList>
    </citation>
    <scope>NUCLEOTIDE SEQUENCE</scope>
    <source>
        <strain evidence="15">DAOMC 236426</strain>
    </source>
</reference>
<feature type="binding site" evidence="9">
    <location>
        <position position="353"/>
    </location>
    <ligand>
        <name>Zn(2+)</name>
        <dbReference type="ChEBI" id="CHEBI:29105"/>
        <note>catalytic</note>
    </ligand>
</feature>
<dbReference type="InterPro" id="IPR027268">
    <property type="entry name" value="Peptidase_M4/M1_CTD_sf"/>
</dbReference>
<dbReference type="InterPro" id="IPR034016">
    <property type="entry name" value="M1_APN-typ"/>
</dbReference>
<dbReference type="InterPro" id="IPR024571">
    <property type="entry name" value="ERAP1-like_C_dom"/>
</dbReference>
<dbReference type="GO" id="GO:0042277">
    <property type="term" value="F:peptide binding"/>
    <property type="evidence" value="ECO:0007669"/>
    <property type="project" value="TreeGrafter"/>
</dbReference>
<evidence type="ECO:0000256" key="6">
    <source>
        <dbReference type="ARBA" id="ARBA00022833"/>
    </source>
</evidence>
<evidence type="ECO:0000256" key="5">
    <source>
        <dbReference type="ARBA" id="ARBA00022801"/>
    </source>
</evidence>
<dbReference type="EMBL" id="LWDE02000013">
    <property type="protein sequence ID" value="KAE8255746.1"/>
    <property type="molecule type" value="Genomic_DNA"/>
</dbReference>
<feature type="binding site" evidence="9">
    <location>
        <position position="372"/>
    </location>
    <ligand>
        <name>Zn(2+)</name>
        <dbReference type="ChEBI" id="CHEBI:29105"/>
        <note>catalytic</note>
    </ligand>
</feature>
<dbReference type="SUPFAM" id="SSF55486">
    <property type="entry name" value="Metalloproteases ('zincins'), catalytic domain"/>
    <property type="match status" value="1"/>
</dbReference>
<evidence type="ECO:0000256" key="3">
    <source>
        <dbReference type="ARBA" id="ARBA00022670"/>
    </source>
</evidence>
<keyword evidence="5 11" id="KW-0378">Hydrolase</keyword>
<evidence type="ECO:0000256" key="4">
    <source>
        <dbReference type="ARBA" id="ARBA00022723"/>
    </source>
</evidence>
<dbReference type="Gene3D" id="2.60.40.1730">
    <property type="entry name" value="tricorn interacting facor f3 domain"/>
    <property type="match status" value="1"/>
</dbReference>